<dbReference type="EC" id="2.7.13.3" evidence="3"/>
<dbReference type="PANTHER" id="PTHR43065">
    <property type="entry name" value="SENSOR HISTIDINE KINASE"/>
    <property type="match status" value="1"/>
</dbReference>
<evidence type="ECO:0000313" key="14">
    <source>
        <dbReference type="EMBL" id="KAJ02284.1"/>
    </source>
</evidence>
<keyword evidence="4" id="KW-1003">Cell membrane</keyword>
<dbReference type="InterPro" id="IPR003661">
    <property type="entry name" value="HisK_dim/P_dom"/>
</dbReference>
<sequence>MKSVRLRLLTLALLPMVVLMPLMLLLGMNRWTSEYDNILIANVASDLRIAEQYLGRILDGTGTNMTGITESAEFLVELDQNPTQLAAFLGAKQRAHQLDFLYYLPPDQIAGPAHQWPVIASAKRGRPATAIDIFSATDLRALPGDLATRARVPLIETQAAVPTTRTVEDRGMVVHTASPVGQGGNRGILVGGILLNRNLGFIDTINALVYLNAATGGDRQGTATLFLEDVRVSTNVRLFEDVRALGTRVSAVVRGKVLDDGKTWLDRAFVVNDWYISGYLPISDSFGERVGMLYVGFLEAPFVAAKQQAYLVLFIAFLLLLAVSIPFFLRMAKGIFSPLERMIQTMTRVEKGDLNARNGDVGSNDEIGLVASHLDTLLDQVQERDQALRSWADELNERVEDRTAELKEANYKLEETFKQLVMSEKLASIGEITAGVAHEINNPVAVIQGNVDVIRQTLDTRAEEVATELSLIDRQVQRIGAIVGKLLQFARPSEFSSSEETVDIGRVTEDSLVLIGHTLSNTQITVETDLIAAPPVRIDEGELQQVIVNLLVNAVQAMEHDGRLTVSLFPEKFEGKAGTCLQIADTGPGIPDENLNTLFDPFFTTKLAEGTGLGLSISQTLIQRAGGLIRVRNRRKRGAAFSIWLPEAPDGL</sequence>
<dbReference type="InterPro" id="IPR033463">
    <property type="entry name" value="sCache_3"/>
</dbReference>
<protein>
    <recommendedName>
        <fullName evidence="3">histidine kinase</fullName>
        <ecNumber evidence="3">2.7.13.3</ecNumber>
    </recommendedName>
</protein>
<evidence type="ECO:0000256" key="3">
    <source>
        <dbReference type="ARBA" id="ARBA00012438"/>
    </source>
</evidence>
<dbReference type="eggNOG" id="COG4191">
    <property type="taxonomic scope" value="Bacteria"/>
</dbReference>
<keyword evidence="7 11" id="KW-0812">Transmembrane</keyword>
<gene>
    <name evidence="14" type="ORF">PM02_15090</name>
</gene>
<dbReference type="Pfam" id="PF00512">
    <property type="entry name" value="HisKA"/>
    <property type="match status" value="1"/>
</dbReference>
<dbReference type="Proteomes" id="UP000027337">
    <property type="component" value="Unassembled WGS sequence"/>
</dbReference>
<proteinExistence type="predicted"/>
<dbReference type="Gene3D" id="6.10.340.10">
    <property type="match status" value="1"/>
</dbReference>
<dbReference type="PANTHER" id="PTHR43065:SF22">
    <property type="entry name" value="HISTIDINE KINASE"/>
    <property type="match status" value="1"/>
</dbReference>
<keyword evidence="10 11" id="KW-0472">Membrane</keyword>
<comment type="subcellular location">
    <subcellularLocation>
        <location evidence="2">Cell membrane</location>
        <topology evidence="2">Multi-pass membrane protein</topology>
    </subcellularLocation>
</comment>
<dbReference type="PROSITE" id="PS50885">
    <property type="entry name" value="HAMP"/>
    <property type="match status" value="1"/>
</dbReference>
<dbReference type="PROSITE" id="PS50109">
    <property type="entry name" value="HIS_KIN"/>
    <property type="match status" value="1"/>
</dbReference>
<feature type="domain" description="HAMP" evidence="13">
    <location>
        <begin position="333"/>
        <end position="386"/>
    </location>
</feature>
<evidence type="ECO:0000256" key="9">
    <source>
        <dbReference type="ARBA" id="ARBA00022989"/>
    </source>
</evidence>
<keyword evidence="8 14" id="KW-0418">Kinase</keyword>
<dbReference type="SUPFAM" id="SSF47384">
    <property type="entry name" value="Homodimeric domain of signal transducing histidine kinase"/>
    <property type="match status" value="1"/>
</dbReference>
<dbReference type="CDD" id="cd00082">
    <property type="entry name" value="HisKA"/>
    <property type="match status" value="1"/>
</dbReference>
<dbReference type="CDD" id="cd06225">
    <property type="entry name" value="HAMP"/>
    <property type="match status" value="1"/>
</dbReference>
<dbReference type="AlphaFoldDB" id="A0A061SSB6"/>
<dbReference type="InterPro" id="IPR003660">
    <property type="entry name" value="HAMP_dom"/>
</dbReference>
<dbReference type="InterPro" id="IPR005467">
    <property type="entry name" value="His_kinase_dom"/>
</dbReference>
<dbReference type="InterPro" id="IPR004358">
    <property type="entry name" value="Sig_transdc_His_kin-like_C"/>
</dbReference>
<dbReference type="SMART" id="SM00387">
    <property type="entry name" value="HATPase_c"/>
    <property type="match status" value="1"/>
</dbReference>
<evidence type="ECO:0000259" key="13">
    <source>
        <dbReference type="PROSITE" id="PS50885"/>
    </source>
</evidence>
<keyword evidence="9 11" id="KW-1133">Transmembrane helix</keyword>
<dbReference type="Pfam" id="PF17202">
    <property type="entry name" value="sCache_3_3"/>
    <property type="match status" value="1"/>
</dbReference>
<evidence type="ECO:0000256" key="8">
    <source>
        <dbReference type="ARBA" id="ARBA00022777"/>
    </source>
</evidence>
<dbReference type="GO" id="GO:0000155">
    <property type="term" value="F:phosphorelay sensor kinase activity"/>
    <property type="evidence" value="ECO:0007669"/>
    <property type="project" value="InterPro"/>
</dbReference>
<feature type="domain" description="Histidine kinase" evidence="12">
    <location>
        <begin position="435"/>
        <end position="649"/>
    </location>
</feature>
<dbReference type="Gene3D" id="1.10.287.130">
    <property type="match status" value="1"/>
</dbReference>
<evidence type="ECO:0000256" key="5">
    <source>
        <dbReference type="ARBA" id="ARBA00022553"/>
    </source>
</evidence>
<dbReference type="PRINTS" id="PR00344">
    <property type="entry name" value="BCTRLSENSOR"/>
</dbReference>
<dbReference type="InterPro" id="IPR036097">
    <property type="entry name" value="HisK_dim/P_sf"/>
</dbReference>
<evidence type="ECO:0000256" key="4">
    <source>
        <dbReference type="ARBA" id="ARBA00022475"/>
    </source>
</evidence>
<accession>A0A061SSB6</accession>
<dbReference type="SMART" id="SM00304">
    <property type="entry name" value="HAMP"/>
    <property type="match status" value="1"/>
</dbReference>
<dbReference type="InterPro" id="IPR003594">
    <property type="entry name" value="HATPase_dom"/>
</dbReference>
<feature type="transmembrane region" description="Helical" evidence="11">
    <location>
        <begin position="309"/>
        <end position="329"/>
    </location>
</feature>
<dbReference type="STRING" id="83219.PM02_15090"/>
<keyword evidence="6" id="KW-0808">Transferase</keyword>
<evidence type="ECO:0000256" key="7">
    <source>
        <dbReference type="ARBA" id="ARBA00022692"/>
    </source>
</evidence>
<dbReference type="SMART" id="SM00388">
    <property type="entry name" value="HisKA"/>
    <property type="match status" value="1"/>
</dbReference>
<dbReference type="Gene3D" id="3.30.565.10">
    <property type="entry name" value="Histidine kinase-like ATPase, C-terminal domain"/>
    <property type="match status" value="1"/>
</dbReference>
<dbReference type="EMBL" id="JEMU01000013">
    <property type="protein sequence ID" value="KAJ02284.1"/>
    <property type="molecule type" value="Genomic_DNA"/>
</dbReference>
<evidence type="ECO:0000256" key="10">
    <source>
        <dbReference type="ARBA" id="ARBA00023136"/>
    </source>
</evidence>
<dbReference type="Pfam" id="PF02518">
    <property type="entry name" value="HATPase_c"/>
    <property type="match status" value="1"/>
</dbReference>
<dbReference type="SUPFAM" id="SSF158472">
    <property type="entry name" value="HAMP domain-like"/>
    <property type="match status" value="1"/>
</dbReference>
<name>A0A061SSB6_9RHOB</name>
<evidence type="ECO:0000313" key="15">
    <source>
        <dbReference type="Proteomes" id="UP000027337"/>
    </source>
</evidence>
<evidence type="ECO:0000256" key="1">
    <source>
        <dbReference type="ARBA" id="ARBA00000085"/>
    </source>
</evidence>
<evidence type="ECO:0000256" key="11">
    <source>
        <dbReference type="SAM" id="Phobius"/>
    </source>
</evidence>
<evidence type="ECO:0000256" key="6">
    <source>
        <dbReference type="ARBA" id="ARBA00022679"/>
    </source>
</evidence>
<dbReference type="SUPFAM" id="SSF103190">
    <property type="entry name" value="Sensory domain-like"/>
    <property type="match status" value="1"/>
</dbReference>
<dbReference type="InterPro" id="IPR036890">
    <property type="entry name" value="HATPase_C_sf"/>
</dbReference>
<reference evidence="14 15" key="1">
    <citation type="journal article" date="2014" name="Genome Announc.">
        <title>Draft Genome Sequences of Two Isolates of the Roseobacter Group, Sulfitobacter sp. Strains 3SOLIMAR09 and 1FIGIMAR09, from Harbors of Mallorca Island (Mediterranean Sea).</title>
        <authorList>
            <person name="Mas-Llado M."/>
            <person name="Pina-Villalonga J.M."/>
            <person name="Brunet-Galmes I."/>
            <person name="Nogales B."/>
            <person name="Bosch R."/>
        </authorList>
    </citation>
    <scope>NUCLEOTIDE SEQUENCE [LARGE SCALE GENOMIC DNA]</scope>
    <source>
        <strain evidence="14 15">1FIGIMAR09</strain>
    </source>
</reference>
<keyword evidence="5" id="KW-0597">Phosphoprotein</keyword>
<comment type="caution">
    <text evidence="14">The sequence shown here is derived from an EMBL/GenBank/DDBJ whole genome shotgun (WGS) entry which is preliminary data.</text>
</comment>
<dbReference type="GO" id="GO:0005886">
    <property type="term" value="C:plasma membrane"/>
    <property type="evidence" value="ECO:0007669"/>
    <property type="project" value="UniProtKB-SubCell"/>
</dbReference>
<organism evidence="14 15">
    <name type="scientific">Sulfitobacter mediterraneus</name>
    <dbReference type="NCBI Taxonomy" id="83219"/>
    <lineage>
        <taxon>Bacteria</taxon>
        <taxon>Pseudomonadati</taxon>
        <taxon>Pseudomonadota</taxon>
        <taxon>Alphaproteobacteria</taxon>
        <taxon>Rhodobacterales</taxon>
        <taxon>Roseobacteraceae</taxon>
        <taxon>Sulfitobacter</taxon>
    </lineage>
</organism>
<dbReference type="Pfam" id="PF00672">
    <property type="entry name" value="HAMP"/>
    <property type="match status" value="1"/>
</dbReference>
<dbReference type="SUPFAM" id="SSF55874">
    <property type="entry name" value="ATPase domain of HSP90 chaperone/DNA topoisomerase II/histidine kinase"/>
    <property type="match status" value="1"/>
</dbReference>
<keyword evidence="15" id="KW-1185">Reference proteome</keyword>
<evidence type="ECO:0000259" key="12">
    <source>
        <dbReference type="PROSITE" id="PS50109"/>
    </source>
</evidence>
<comment type="catalytic activity">
    <reaction evidence="1">
        <text>ATP + protein L-histidine = ADP + protein N-phospho-L-histidine.</text>
        <dbReference type="EC" id="2.7.13.3"/>
    </reaction>
</comment>
<dbReference type="InterPro" id="IPR029151">
    <property type="entry name" value="Sensor-like_sf"/>
</dbReference>
<evidence type="ECO:0000256" key="2">
    <source>
        <dbReference type="ARBA" id="ARBA00004651"/>
    </source>
</evidence>